<keyword evidence="6 7" id="KW-0067">ATP-binding</keyword>
<evidence type="ECO:0000256" key="7">
    <source>
        <dbReference type="PROSITE-ProRule" id="PRU10141"/>
    </source>
</evidence>
<feature type="region of interest" description="Disordered" evidence="8">
    <location>
        <begin position="287"/>
        <end position="395"/>
    </location>
</feature>
<dbReference type="PATRIC" id="fig|66430.4.peg.2577"/>
<keyword evidence="11" id="KW-1185">Reference proteome</keyword>
<feature type="compositionally biased region" description="Pro residues" evidence="8">
    <location>
        <begin position="310"/>
        <end position="355"/>
    </location>
</feature>
<feature type="region of interest" description="Disordered" evidence="8">
    <location>
        <begin position="425"/>
        <end position="498"/>
    </location>
</feature>
<dbReference type="Gene3D" id="3.30.200.20">
    <property type="entry name" value="Phosphorylase Kinase, domain 1"/>
    <property type="match status" value="1"/>
</dbReference>
<evidence type="ECO:0000313" key="11">
    <source>
        <dbReference type="Proteomes" id="UP000035932"/>
    </source>
</evidence>
<evidence type="ECO:0000256" key="1">
    <source>
        <dbReference type="ARBA" id="ARBA00012513"/>
    </source>
</evidence>
<proteinExistence type="predicted"/>
<evidence type="ECO:0000256" key="8">
    <source>
        <dbReference type="SAM" id="MobiDB-lite"/>
    </source>
</evidence>
<dbReference type="GO" id="GO:0005524">
    <property type="term" value="F:ATP binding"/>
    <property type="evidence" value="ECO:0007669"/>
    <property type="project" value="UniProtKB-UniRule"/>
</dbReference>
<comment type="caution">
    <text evidence="10">The sequence shown here is derived from an EMBL/GenBank/DDBJ whole genome shotgun (WGS) entry which is preliminary data.</text>
</comment>
<reference evidence="10 11" key="1">
    <citation type="submission" date="2015-06" db="EMBL/GenBank/DDBJ databases">
        <title>Recapitulation of the evolution of biosynthetic gene clusters reveals hidden chemical diversity on bacterial genomes.</title>
        <authorList>
            <person name="Cruz-Morales P."/>
            <person name="Martinez-Guerrero C."/>
            <person name="Morales-Escalante M.A."/>
            <person name="Yanez-Guerra L.A."/>
            <person name="Kopp J.F."/>
            <person name="Feldmann J."/>
            <person name="Ramos-Aboites H.E."/>
            <person name="Barona-Gomez F."/>
        </authorList>
    </citation>
    <scope>NUCLEOTIDE SEQUENCE [LARGE SCALE GENOMIC DNA]</scope>
    <source>
        <strain evidence="10 11">ATCC 31245</strain>
    </source>
</reference>
<keyword evidence="3" id="KW-0808">Transferase</keyword>
<feature type="binding site" evidence="7">
    <location>
        <position position="49"/>
    </location>
    <ligand>
        <name>ATP</name>
        <dbReference type="ChEBI" id="CHEBI:30616"/>
    </ligand>
</feature>
<dbReference type="PROSITE" id="PS00108">
    <property type="entry name" value="PROTEIN_KINASE_ST"/>
    <property type="match status" value="1"/>
</dbReference>
<evidence type="ECO:0000256" key="2">
    <source>
        <dbReference type="ARBA" id="ARBA00022527"/>
    </source>
</evidence>
<dbReference type="PANTHER" id="PTHR43289">
    <property type="entry name" value="MITOGEN-ACTIVATED PROTEIN KINASE KINASE KINASE 20-RELATED"/>
    <property type="match status" value="1"/>
</dbReference>
<evidence type="ECO:0000256" key="5">
    <source>
        <dbReference type="ARBA" id="ARBA00022777"/>
    </source>
</evidence>
<feature type="domain" description="Protein kinase" evidence="9">
    <location>
        <begin position="20"/>
        <end position="279"/>
    </location>
</feature>
<keyword evidence="5" id="KW-0418">Kinase</keyword>
<keyword evidence="2" id="KW-0723">Serine/threonine-protein kinase</keyword>
<dbReference type="InterPro" id="IPR000719">
    <property type="entry name" value="Prot_kinase_dom"/>
</dbReference>
<sequence length="579" mass="59417">MTAGEANGGELVGRVLGGRYRVTAMIGRGGMGVVARAVDELLGREVAVKVMRAYTDASAPELADLRARMRREAQAAARIRHAGVVTVHDVTEEEGLPVIVMELVDGPSLDEVLERRGPLEPHEAAAIGAKLMDALDAAHRAGVLHRDVKPANVLLEPDGRVVLTDFGIAAVQDAADEDMAKLTRSGSIVGSLDYLPPERAQGREPGPASDIWSLGMTLYAAVEGVYPFRRTSAWSTLSAIVTEPLPEPRRAGALTPVLRALMAKEPQSRPSAGRAREMLRAVAEGRDPHAAGPAAFPPAAAPRPGTAPSLVPPPAAAPMAGPPPGAVPHGAPTPPPGYGPAPVPYPRQSPQPPYPGQAMAAPRHTMPAPGPSGPIPYTGAGTGAPTGPHAPTPARATRGRIVTGAAVAVVLAGGGITYAAVGGHGGGGAQAHAAPPETTRSPSTAHSSRSPKPSKDSGKPGKSPTPAPSGKSAGASPKPSSSAHSEPTPVSTACTGWGHQDRSPGTYGFMSGTYHITTGPYQECPAVAVAKSGTKLTYQCYVVNAHGNKWTYVHAADTNASGWMSDDNLTRQKGPSNRC</sequence>
<dbReference type="InterPro" id="IPR011009">
    <property type="entry name" value="Kinase-like_dom_sf"/>
</dbReference>
<feature type="compositionally biased region" description="Polar residues" evidence="8">
    <location>
        <begin position="484"/>
        <end position="494"/>
    </location>
</feature>
<evidence type="ECO:0000256" key="6">
    <source>
        <dbReference type="ARBA" id="ARBA00022840"/>
    </source>
</evidence>
<dbReference type="InterPro" id="IPR008271">
    <property type="entry name" value="Ser/Thr_kinase_AS"/>
</dbReference>
<dbReference type="GO" id="GO:0004674">
    <property type="term" value="F:protein serine/threonine kinase activity"/>
    <property type="evidence" value="ECO:0007669"/>
    <property type="project" value="UniProtKB-KW"/>
</dbReference>
<dbReference type="PROSITE" id="PS00107">
    <property type="entry name" value="PROTEIN_KINASE_ATP"/>
    <property type="match status" value="1"/>
</dbReference>
<dbReference type="SMART" id="SM00220">
    <property type="entry name" value="S_TKc"/>
    <property type="match status" value="1"/>
</dbReference>
<evidence type="ECO:0000256" key="3">
    <source>
        <dbReference type="ARBA" id="ARBA00022679"/>
    </source>
</evidence>
<accession>A0A0J6XIL5</accession>
<dbReference type="Gene3D" id="1.10.510.10">
    <property type="entry name" value="Transferase(Phosphotransferase) domain 1"/>
    <property type="match status" value="1"/>
</dbReference>
<dbReference type="PROSITE" id="PS50011">
    <property type="entry name" value="PROTEIN_KINASE_DOM"/>
    <property type="match status" value="1"/>
</dbReference>
<dbReference type="InterPro" id="IPR017441">
    <property type="entry name" value="Protein_kinase_ATP_BS"/>
</dbReference>
<dbReference type="RefSeq" id="WP_048480266.1">
    <property type="nucleotide sequence ID" value="NZ_LFML01000150.1"/>
</dbReference>
<dbReference type="PANTHER" id="PTHR43289:SF6">
    <property type="entry name" value="SERINE_THREONINE-PROTEIN KINASE NEKL-3"/>
    <property type="match status" value="1"/>
</dbReference>
<dbReference type="EMBL" id="LFML01000150">
    <property type="protein sequence ID" value="KMO94062.1"/>
    <property type="molecule type" value="Genomic_DNA"/>
</dbReference>
<keyword evidence="4 7" id="KW-0547">Nucleotide-binding</keyword>
<dbReference type="STRING" id="66430.ACS04_31255"/>
<protein>
    <recommendedName>
        <fullName evidence="1">non-specific serine/threonine protein kinase</fullName>
        <ecNumber evidence="1">2.7.11.1</ecNumber>
    </recommendedName>
</protein>
<name>A0A0J6XIL5_9ACTN</name>
<feature type="compositionally biased region" description="Low complexity" evidence="8">
    <location>
        <begin position="460"/>
        <end position="483"/>
    </location>
</feature>
<dbReference type="CDD" id="cd14014">
    <property type="entry name" value="STKc_PknB_like"/>
    <property type="match status" value="1"/>
</dbReference>
<gene>
    <name evidence="10" type="ORF">ACS04_31255</name>
</gene>
<dbReference type="Pfam" id="PF00069">
    <property type="entry name" value="Pkinase"/>
    <property type="match status" value="1"/>
</dbReference>
<dbReference type="EC" id="2.7.11.1" evidence="1"/>
<feature type="compositionally biased region" description="Low complexity" evidence="8">
    <location>
        <begin position="376"/>
        <end position="395"/>
    </location>
</feature>
<evidence type="ECO:0000259" key="9">
    <source>
        <dbReference type="PROSITE" id="PS50011"/>
    </source>
</evidence>
<organism evidence="10 11">
    <name type="scientific">Streptomyces roseus</name>
    <dbReference type="NCBI Taxonomy" id="66430"/>
    <lineage>
        <taxon>Bacteria</taxon>
        <taxon>Bacillati</taxon>
        <taxon>Actinomycetota</taxon>
        <taxon>Actinomycetes</taxon>
        <taxon>Kitasatosporales</taxon>
        <taxon>Streptomycetaceae</taxon>
        <taxon>Streptomyces</taxon>
    </lineage>
</organism>
<evidence type="ECO:0000256" key="4">
    <source>
        <dbReference type="ARBA" id="ARBA00022741"/>
    </source>
</evidence>
<dbReference type="AlphaFoldDB" id="A0A0J6XIL5"/>
<evidence type="ECO:0000313" key="10">
    <source>
        <dbReference type="EMBL" id="KMO94062.1"/>
    </source>
</evidence>
<dbReference type="SUPFAM" id="SSF56112">
    <property type="entry name" value="Protein kinase-like (PK-like)"/>
    <property type="match status" value="1"/>
</dbReference>
<dbReference type="Proteomes" id="UP000035932">
    <property type="component" value="Unassembled WGS sequence"/>
</dbReference>